<comment type="function">
    <text evidence="6">Catalyzes the conversion of 7,8-dihydroneopterin to 6-hydroxymethyl-7,8-dihydropterin.</text>
</comment>
<evidence type="ECO:0000256" key="6">
    <source>
        <dbReference type="RuleBase" id="RU362079"/>
    </source>
</evidence>
<dbReference type="PANTHER" id="PTHR42844:SF1">
    <property type="entry name" value="DIHYDRONEOPTERIN ALDOLASE 1-RELATED"/>
    <property type="match status" value="1"/>
</dbReference>
<dbReference type="GO" id="GO:0004150">
    <property type="term" value="F:dihydroneopterin aldolase activity"/>
    <property type="evidence" value="ECO:0007669"/>
    <property type="project" value="UniProtKB-UniRule"/>
</dbReference>
<comment type="similarity">
    <text evidence="3 6">Belongs to the DHNA family.</text>
</comment>
<dbReference type="UniPathway" id="UPA00077">
    <property type="reaction ID" value="UER00154"/>
</dbReference>
<gene>
    <name evidence="8" type="primary">folB</name>
    <name evidence="8" type="ORF">DWE98_26605</name>
</gene>
<keyword evidence="4 6" id="KW-0289">Folate biosynthesis</keyword>
<dbReference type="AlphaFoldDB" id="A0A370KYI2"/>
<feature type="domain" description="Dihydroneopterin aldolase/epimerase" evidence="7">
    <location>
        <begin position="7"/>
        <end position="118"/>
    </location>
</feature>
<comment type="pathway">
    <text evidence="2 6">Cofactor biosynthesis; tetrahydrofolate biosynthesis; 2-amino-4-hydroxy-6-hydroxymethyl-7,8-dihydropteridine diphosphate from 7,8-dihydroneopterin triphosphate: step 3/4.</text>
</comment>
<dbReference type="InterPro" id="IPR006157">
    <property type="entry name" value="FolB_dom"/>
</dbReference>
<comment type="catalytic activity">
    <reaction evidence="1 6">
        <text>7,8-dihydroneopterin = 6-hydroxymethyl-7,8-dihydropterin + glycolaldehyde</text>
        <dbReference type="Rhea" id="RHEA:10540"/>
        <dbReference type="ChEBI" id="CHEBI:17001"/>
        <dbReference type="ChEBI" id="CHEBI:17071"/>
        <dbReference type="ChEBI" id="CHEBI:44841"/>
        <dbReference type="EC" id="4.1.2.25"/>
    </reaction>
</comment>
<reference evidence="9" key="1">
    <citation type="submission" date="2018-07" db="EMBL/GenBank/DDBJ databases">
        <authorList>
            <person name="Safronova V.I."/>
            <person name="Chirak E.R."/>
            <person name="Sazanova A.L."/>
        </authorList>
    </citation>
    <scope>NUCLEOTIDE SEQUENCE [LARGE SCALE GENOMIC DNA]</scope>
    <source>
        <strain evidence="9">RCAM04685</strain>
    </source>
</reference>
<name>A0A370KYI2_9HYPH</name>
<organism evidence="8 9">
    <name type="scientific">Bosea caraganae</name>
    <dbReference type="NCBI Taxonomy" id="2763117"/>
    <lineage>
        <taxon>Bacteria</taxon>
        <taxon>Pseudomonadati</taxon>
        <taxon>Pseudomonadota</taxon>
        <taxon>Alphaproteobacteria</taxon>
        <taxon>Hyphomicrobiales</taxon>
        <taxon>Boseaceae</taxon>
        <taxon>Bosea</taxon>
    </lineage>
</organism>
<dbReference type="PANTHER" id="PTHR42844">
    <property type="entry name" value="DIHYDRONEOPTERIN ALDOLASE 1-RELATED"/>
    <property type="match status" value="1"/>
</dbReference>
<evidence type="ECO:0000313" key="8">
    <source>
        <dbReference type="EMBL" id="RDJ20053.1"/>
    </source>
</evidence>
<dbReference type="Gene3D" id="3.30.1130.10">
    <property type="match status" value="1"/>
</dbReference>
<accession>A0A370KYI2</accession>
<dbReference type="GO" id="GO:0046656">
    <property type="term" value="P:folic acid biosynthetic process"/>
    <property type="evidence" value="ECO:0007669"/>
    <property type="project" value="UniProtKB-UniRule"/>
</dbReference>
<dbReference type="InterPro" id="IPR043133">
    <property type="entry name" value="GTP-CH-I_C/QueF"/>
</dbReference>
<proteinExistence type="inferred from homology"/>
<evidence type="ECO:0000256" key="4">
    <source>
        <dbReference type="ARBA" id="ARBA00022909"/>
    </source>
</evidence>
<keyword evidence="9" id="KW-1185">Reference proteome</keyword>
<dbReference type="NCBIfam" id="TIGR00526">
    <property type="entry name" value="folB_dom"/>
    <property type="match status" value="1"/>
</dbReference>
<protein>
    <recommendedName>
        <fullName evidence="6">7,8-dihydroneopterin aldolase</fullName>
        <ecNumber evidence="6">4.1.2.25</ecNumber>
    </recommendedName>
</protein>
<dbReference type="OrthoDB" id="9808041at2"/>
<evidence type="ECO:0000256" key="1">
    <source>
        <dbReference type="ARBA" id="ARBA00001353"/>
    </source>
</evidence>
<keyword evidence="5 6" id="KW-0456">Lyase</keyword>
<comment type="caution">
    <text evidence="8">The sequence shown here is derived from an EMBL/GenBank/DDBJ whole genome shotgun (WGS) entry which is preliminary data.</text>
</comment>
<dbReference type="EC" id="4.1.2.25" evidence="6"/>
<evidence type="ECO:0000256" key="2">
    <source>
        <dbReference type="ARBA" id="ARBA00005013"/>
    </source>
</evidence>
<evidence type="ECO:0000256" key="3">
    <source>
        <dbReference type="ARBA" id="ARBA00005708"/>
    </source>
</evidence>
<dbReference type="EMBL" id="QQTP01000023">
    <property type="protein sequence ID" value="RDJ20053.1"/>
    <property type="molecule type" value="Genomic_DNA"/>
</dbReference>
<dbReference type="GO" id="GO:0046654">
    <property type="term" value="P:tetrahydrofolate biosynthetic process"/>
    <property type="evidence" value="ECO:0007669"/>
    <property type="project" value="UniProtKB-UniRule"/>
</dbReference>
<evidence type="ECO:0000256" key="5">
    <source>
        <dbReference type="ARBA" id="ARBA00023239"/>
    </source>
</evidence>
<dbReference type="SUPFAM" id="SSF55620">
    <property type="entry name" value="Tetrahydrobiopterin biosynthesis enzymes-like"/>
    <property type="match status" value="1"/>
</dbReference>
<dbReference type="SMART" id="SM00905">
    <property type="entry name" value="FolB"/>
    <property type="match status" value="1"/>
</dbReference>
<dbReference type="InterPro" id="IPR006156">
    <property type="entry name" value="Dihydroneopterin_aldolase"/>
</dbReference>
<dbReference type="Proteomes" id="UP000255207">
    <property type="component" value="Unassembled WGS sequence"/>
</dbReference>
<dbReference type="NCBIfam" id="TIGR00525">
    <property type="entry name" value="folB"/>
    <property type="match status" value="1"/>
</dbReference>
<evidence type="ECO:0000259" key="7">
    <source>
        <dbReference type="SMART" id="SM00905"/>
    </source>
</evidence>
<evidence type="ECO:0000313" key="9">
    <source>
        <dbReference type="Proteomes" id="UP000255207"/>
    </source>
</evidence>
<dbReference type="Pfam" id="PF02152">
    <property type="entry name" value="FolB"/>
    <property type="match status" value="1"/>
</dbReference>
<dbReference type="GO" id="GO:0005737">
    <property type="term" value="C:cytoplasm"/>
    <property type="evidence" value="ECO:0007669"/>
    <property type="project" value="TreeGrafter"/>
</dbReference>
<dbReference type="RefSeq" id="WP_114832344.1">
    <property type="nucleotide sequence ID" value="NZ_QQTO01000021.1"/>
</dbReference>
<sequence>MSRTGQILIEELDLYAYHGHFAEEERLGQRFVMDLVLDCDLRASSFSDNLADTVDYGEVVALVTKTFSARRFKLLEAAARALAEAIFATYPPVSAISITMRKPAPPIPGRMAAVGIKLDFNRED</sequence>